<evidence type="ECO:0000313" key="3">
    <source>
        <dbReference type="Proteomes" id="UP000070250"/>
    </source>
</evidence>
<dbReference type="InterPro" id="IPR001753">
    <property type="entry name" value="Enoyl-CoA_hydra/iso"/>
</dbReference>
<sequence length="264" mass="28688">MQFSTYSSIEFRRDGRVLYATFNRPDTLNSMDGEMQCELARLFPDVARDPETNVLVITGAGRTFSAGGDIEYMQRMIDRPEIFLEGMAPGKQLLHSILDCPKPIIAKVNGPAIGLGATIALFCDLIIAADHAKIADPHVKIGYVAGDGGAAIWPQLIGYARAKEYLLLGDTLTGEQAASIGLINRAVPAADLDKVVDEFAQRLASGAPRAVQWTKLAVNIRLKEVVNAVIDASFAYEALSNLTKDHQEAVNAFRDKRPPLFTGE</sequence>
<dbReference type="Proteomes" id="UP000070250">
    <property type="component" value="Chromosome"/>
</dbReference>
<reference evidence="2 3" key="1">
    <citation type="submission" date="2015-06" db="EMBL/GenBank/DDBJ databases">
        <title>A Comprehensive Approach to Explore the Metabolic and Phylogenetic Diversity of Bacterial Steroid Degradation in the Environment: Testosterone as an Example.</title>
        <authorList>
            <person name="Yang F.-C."/>
            <person name="Chen Y.-L."/>
            <person name="Yu C.-P."/>
            <person name="Tang S.-L."/>
            <person name="Wang P.-H."/>
            <person name="Ismail W."/>
            <person name="Wang C.-H."/>
            <person name="Yang C.-Y."/>
            <person name="Chiang Y.-R."/>
        </authorList>
    </citation>
    <scope>NUCLEOTIDE SEQUENCE [LARGE SCALE GENOMIC DNA]</scope>
    <source>
        <strain evidence="2 3">DSM 18526</strain>
    </source>
</reference>
<organism evidence="2 3">
    <name type="scientific">Steroidobacter denitrificans</name>
    <dbReference type="NCBI Taxonomy" id="465721"/>
    <lineage>
        <taxon>Bacteria</taxon>
        <taxon>Pseudomonadati</taxon>
        <taxon>Pseudomonadota</taxon>
        <taxon>Gammaproteobacteria</taxon>
        <taxon>Steroidobacterales</taxon>
        <taxon>Steroidobacteraceae</taxon>
        <taxon>Steroidobacter</taxon>
    </lineage>
</organism>
<proteinExistence type="inferred from homology"/>
<evidence type="ECO:0000256" key="1">
    <source>
        <dbReference type="ARBA" id="ARBA00005254"/>
    </source>
</evidence>
<dbReference type="KEGG" id="sdf:ACG33_11750"/>
<accession>A0A127FDR6</accession>
<dbReference type="CDD" id="cd06558">
    <property type="entry name" value="crotonase-like"/>
    <property type="match status" value="1"/>
</dbReference>
<gene>
    <name evidence="2" type="ORF">ACG33_11750</name>
</gene>
<dbReference type="Gene3D" id="1.10.12.10">
    <property type="entry name" value="Lyase 2-enoyl-coa Hydratase, Chain A, domain 2"/>
    <property type="match status" value="1"/>
</dbReference>
<dbReference type="PATRIC" id="fig|465721.4.peg.2509"/>
<dbReference type="EMBL" id="CP011971">
    <property type="protein sequence ID" value="AMN47758.1"/>
    <property type="molecule type" value="Genomic_DNA"/>
</dbReference>
<dbReference type="GO" id="GO:0003824">
    <property type="term" value="F:catalytic activity"/>
    <property type="evidence" value="ECO:0007669"/>
    <property type="project" value="UniProtKB-ARBA"/>
</dbReference>
<dbReference type="STRING" id="465721.ACG33_11750"/>
<name>A0A127FDR6_STEDE</name>
<dbReference type="Pfam" id="PF00378">
    <property type="entry name" value="ECH_1"/>
    <property type="match status" value="1"/>
</dbReference>
<dbReference type="RefSeq" id="WP_066923323.1">
    <property type="nucleotide sequence ID" value="NZ_CP011971.1"/>
</dbReference>
<dbReference type="Gene3D" id="3.90.226.10">
    <property type="entry name" value="2-enoyl-CoA Hydratase, Chain A, domain 1"/>
    <property type="match status" value="1"/>
</dbReference>
<dbReference type="SUPFAM" id="SSF52096">
    <property type="entry name" value="ClpP/crotonase"/>
    <property type="match status" value="1"/>
</dbReference>
<dbReference type="OrthoDB" id="9797151at2"/>
<dbReference type="InterPro" id="IPR029045">
    <property type="entry name" value="ClpP/crotonase-like_dom_sf"/>
</dbReference>
<dbReference type="InterPro" id="IPR014748">
    <property type="entry name" value="Enoyl-CoA_hydra_C"/>
</dbReference>
<keyword evidence="3" id="KW-1185">Reference proteome</keyword>
<comment type="similarity">
    <text evidence="1">Belongs to the enoyl-CoA hydratase/isomerase family.</text>
</comment>
<protein>
    <submittedName>
        <fullName evidence="2">Enoyl-CoA hydratase</fullName>
    </submittedName>
</protein>
<dbReference type="PANTHER" id="PTHR43459">
    <property type="entry name" value="ENOYL-COA HYDRATASE"/>
    <property type="match status" value="1"/>
</dbReference>
<evidence type="ECO:0000313" key="2">
    <source>
        <dbReference type="EMBL" id="AMN47758.1"/>
    </source>
</evidence>
<dbReference type="AlphaFoldDB" id="A0A127FDR6"/>
<dbReference type="PANTHER" id="PTHR43459:SF3">
    <property type="entry name" value="ENOYL-COA HYDRATASE ECHA15 (ENOYL HYDRASE) (UNSATURATED ACYL-COA HYDRATASE) (CROTONASE)-RELATED"/>
    <property type="match status" value="1"/>
</dbReference>